<keyword evidence="5" id="KW-1133">Transmembrane helix</keyword>
<gene>
    <name evidence="8" type="ORF">WR25_06946</name>
</gene>
<comment type="subcellular location">
    <subcellularLocation>
        <location evidence="1">Membrane</location>
        <topology evidence="1">Multi-pass membrane protein</topology>
    </subcellularLocation>
</comment>
<keyword evidence="9" id="KW-1185">Reference proteome</keyword>
<dbReference type="PANTHER" id="PTHR48041:SF131">
    <property type="entry name" value="ABC TRANSPORTER DOMAIN-CONTAINING PROTEIN"/>
    <property type="match status" value="1"/>
</dbReference>
<comment type="caution">
    <text evidence="8">The sequence shown here is derived from an EMBL/GenBank/DDBJ whole genome shotgun (WGS) entry which is preliminary data.</text>
</comment>
<dbReference type="OrthoDB" id="66620at2759"/>
<feature type="domain" description="ABC transporter" evidence="7">
    <location>
        <begin position="48"/>
        <end position="201"/>
    </location>
</feature>
<dbReference type="SUPFAM" id="SSF52540">
    <property type="entry name" value="P-loop containing nucleoside triphosphate hydrolases"/>
    <property type="match status" value="1"/>
</dbReference>
<dbReference type="InterPro" id="IPR027417">
    <property type="entry name" value="P-loop_NTPase"/>
</dbReference>
<sequence>MSRKEAKDSVTVEEQEPLLASKRTDLSGRACLIWKNIWVRTKSGRDLLKGISGVAVPGEVVALMGASGAGKTTLLNTLLQRNLKGLTVEGEILVNGQSVGKSVTSVSAYVQQEDIFVGTLTVREHLMIQARLRLPSSFSAKQRVARVEEVMRDMMLDGSQNSRIGVPGIIKGISGGEMKRLAFVTEILSNPPILFCDEPTQVVHEIIC</sequence>
<dbReference type="Proteomes" id="UP000218231">
    <property type="component" value="Unassembled WGS sequence"/>
</dbReference>
<evidence type="ECO:0000256" key="3">
    <source>
        <dbReference type="ARBA" id="ARBA00022448"/>
    </source>
</evidence>
<dbReference type="InterPro" id="IPR003439">
    <property type="entry name" value="ABC_transporter-like_ATP-bd"/>
</dbReference>
<evidence type="ECO:0000256" key="4">
    <source>
        <dbReference type="ARBA" id="ARBA00022692"/>
    </source>
</evidence>
<dbReference type="STRING" id="2018661.A0A2A2LHA3"/>
<keyword evidence="3" id="KW-0813">Transport</keyword>
<evidence type="ECO:0000256" key="5">
    <source>
        <dbReference type="ARBA" id="ARBA00022989"/>
    </source>
</evidence>
<dbReference type="GO" id="GO:0016887">
    <property type="term" value="F:ATP hydrolysis activity"/>
    <property type="evidence" value="ECO:0007669"/>
    <property type="project" value="InterPro"/>
</dbReference>
<evidence type="ECO:0000259" key="7">
    <source>
        <dbReference type="Pfam" id="PF00005"/>
    </source>
</evidence>
<dbReference type="AlphaFoldDB" id="A0A2A2LHA3"/>
<keyword evidence="4" id="KW-0812">Transmembrane</keyword>
<dbReference type="GO" id="GO:0005524">
    <property type="term" value="F:ATP binding"/>
    <property type="evidence" value="ECO:0007669"/>
    <property type="project" value="InterPro"/>
</dbReference>
<organism evidence="8 9">
    <name type="scientific">Diploscapter pachys</name>
    <dbReference type="NCBI Taxonomy" id="2018661"/>
    <lineage>
        <taxon>Eukaryota</taxon>
        <taxon>Metazoa</taxon>
        <taxon>Ecdysozoa</taxon>
        <taxon>Nematoda</taxon>
        <taxon>Chromadorea</taxon>
        <taxon>Rhabditida</taxon>
        <taxon>Rhabditina</taxon>
        <taxon>Rhabditomorpha</taxon>
        <taxon>Rhabditoidea</taxon>
        <taxon>Rhabditidae</taxon>
        <taxon>Diploscapter</taxon>
    </lineage>
</organism>
<evidence type="ECO:0000313" key="8">
    <source>
        <dbReference type="EMBL" id="PAV85478.1"/>
    </source>
</evidence>
<dbReference type="PANTHER" id="PTHR48041">
    <property type="entry name" value="ABC TRANSPORTER G FAMILY MEMBER 28"/>
    <property type="match status" value="1"/>
</dbReference>
<accession>A0A2A2LHA3</accession>
<proteinExistence type="inferred from homology"/>
<name>A0A2A2LHA3_9BILA</name>
<evidence type="ECO:0000256" key="2">
    <source>
        <dbReference type="ARBA" id="ARBA00005814"/>
    </source>
</evidence>
<reference evidence="8 9" key="1">
    <citation type="journal article" date="2017" name="Curr. Biol.">
        <title>Genome architecture and evolution of a unichromosomal asexual nematode.</title>
        <authorList>
            <person name="Fradin H."/>
            <person name="Zegar C."/>
            <person name="Gutwein M."/>
            <person name="Lucas J."/>
            <person name="Kovtun M."/>
            <person name="Corcoran D."/>
            <person name="Baugh L.R."/>
            <person name="Kiontke K."/>
            <person name="Gunsalus K."/>
            <person name="Fitch D.H."/>
            <person name="Piano F."/>
        </authorList>
    </citation>
    <scope>NUCLEOTIDE SEQUENCE [LARGE SCALE GENOMIC DNA]</scope>
    <source>
        <strain evidence="8">PF1309</strain>
    </source>
</reference>
<dbReference type="GO" id="GO:0005886">
    <property type="term" value="C:plasma membrane"/>
    <property type="evidence" value="ECO:0007669"/>
    <property type="project" value="TreeGrafter"/>
</dbReference>
<protein>
    <recommendedName>
        <fullName evidence="7">ABC transporter domain-containing protein</fullName>
    </recommendedName>
</protein>
<dbReference type="Pfam" id="PF00005">
    <property type="entry name" value="ABC_tran"/>
    <property type="match status" value="1"/>
</dbReference>
<evidence type="ECO:0000256" key="1">
    <source>
        <dbReference type="ARBA" id="ARBA00004141"/>
    </source>
</evidence>
<evidence type="ECO:0000313" key="9">
    <source>
        <dbReference type="Proteomes" id="UP000218231"/>
    </source>
</evidence>
<keyword evidence="6" id="KW-0472">Membrane</keyword>
<dbReference type="InterPro" id="IPR050352">
    <property type="entry name" value="ABCG_transporters"/>
</dbReference>
<dbReference type="Gene3D" id="3.40.50.300">
    <property type="entry name" value="P-loop containing nucleotide triphosphate hydrolases"/>
    <property type="match status" value="1"/>
</dbReference>
<dbReference type="EMBL" id="LIAE01006765">
    <property type="protein sequence ID" value="PAV85478.1"/>
    <property type="molecule type" value="Genomic_DNA"/>
</dbReference>
<dbReference type="GO" id="GO:0042626">
    <property type="term" value="F:ATPase-coupled transmembrane transporter activity"/>
    <property type="evidence" value="ECO:0007669"/>
    <property type="project" value="TreeGrafter"/>
</dbReference>
<comment type="similarity">
    <text evidence="2">Belongs to the ABC transporter superfamily. ABCG family. Eye pigment precursor importer (TC 3.A.1.204) subfamily.</text>
</comment>
<evidence type="ECO:0000256" key="6">
    <source>
        <dbReference type="ARBA" id="ARBA00023136"/>
    </source>
</evidence>